<dbReference type="UniPathway" id="UPA00070">
    <property type="reaction ID" value="UER00120"/>
</dbReference>
<evidence type="ECO:0000256" key="2">
    <source>
        <dbReference type="ARBA" id="ARBA00004861"/>
    </source>
</evidence>
<comment type="similarity">
    <text evidence="11">Belongs to the OMP decarboxylase family.</text>
</comment>
<evidence type="ECO:0000256" key="11">
    <source>
        <dbReference type="RuleBase" id="RU000512"/>
    </source>
</evidence>
<evidence type="ECO:0000256" key="7">
    <source>
        <dbReference type="ARBA" id="ARBA00023239"/>
    </source>
</evidence>
<dbReference type="NCBIfam" id="TIGR01740">
    <property type="entry name" value="pyrF"/>
    <property type="match status" value="1"/>
</dbReference>
<evidence type="ECO:0000256" key="5">
    <source>
        <dbReference type="ARBA" id="ARBA00022793"/>
    </source>
</evidence>
<dbReference type="CDD" id="cd04725">
    <property type="entry name" value="OMP_decarboxylase_like"/>
    <property type="match status" value="1"/>
</dbReference>
<dbReference type="Pfam" id="PF00215">
    <property type="entry name" value="OMPdecase"/>
    <property type="match status" value="1"/>
</dbReference>
<evidence type="ECO:0000256" key="1">
    <source>
        <dbReference type="ARBA" id="ARBA00002356"/>
    </source>
</evidence>
<dbReference type="GO" id="GO:0044205">
    <property type="term" value="P:'de novo' UMP biosynthetic process"/>
    <property type="evidence" value="ECO:0007669"/>
    <property type="project" value="UniProtKB-UniPathway"/>
</dbReference>
<feature type="active site" description="For OMPdecase activity" evidence="9">
    <location>
        <position position="51"/>
    </location>
</feature>
<feature type="domain" description="Orotidine 5'-phosphate decarboxylase" evidence="12">
    <location>
        <begin position="1"/>
        <end position="217"/>
    </location>
</feature>
<evidence type="ECO:0000256" key="3">
    <source>
        <dbReference type="ARBA" id="ARBA00012321"/>
    </source>
</evidence>
<comment type="pathway">
    <text evidence="2 11">Pyrimidine metabolism; UMP biosynthesis via de novo pathway; UMP from orotate: step 2/2.</text>
</comment>
<dbReference type="InterPro" id="IPR011060">
    <property type="entry name" value="RibuloseP-bd_barrel"/>
</dbReference>
<feature type="binding site" evidence="10">
    <location>
        <position position="108"/>
    </location>
    <ligand>
        <name>substrate</name>
    </ligand>
</feature>
<dbReference type="GO" id="GO:0006207">
    <property type="term" value="P:'de novo' pyrimidine nucleobase biosynthetic process"/>
    <property type="evidence" value="ECO:0007669"/>
    <property type="project" value="InterPro"/>
</dbReference>
<evidence type="ECO:0000256" key="9">
    <source>
        <dbReference type="PIRSR" id="PIRSR614732-1"/>
    </source>
</evidence>
<evidence type="ECO:0000256" key="6">
    <source>
        <dbReference type="ARBA" id="ARBA00022975"/>
    </source>
</evidence>
<dbReference type="InterPro" id="IPR001754">
    <property type="entry name" value="OMPdeCOase_dom"/>
</dbReference>
<feature type="active site" description="For OMPdecase activity" evidence="9">
    <location>
        <position position="49"/>
    </location>
</feature>
<dbReference type="SMART" id="SM00934">
    <property type="entry name" value="OMPdecase"/>
    <property type="match status" value="1"/>
</dbReference>
<reference evidence="14" key="1">
    <citation type="journal article" date="2017" name="Proc. Natl. Acad. Sci. U.S.A.">
        <title>Simulation of Deepwater Horizon oil plume reveals substrate specialization within a complex community of hydrocarbon-degraders.</title>
        <authorList>
            <person name="Hu P."/>
            <person name="Dubinsky E.A."/>
            <person name="Probst A.J."/>
            <person name="Wang J."/>
            <person name="Sieber C.M.K."/>
            <person name="Tom L.M."/>
            <person name="Gardinali P."/>
            <person name="Banfield J.F."/>
            <person name="Atlas R.M."/>
            <person name="Andersen G.L."/>
        </authorList>
    </citation>
    <scope>NUCLEOTIDE SEQUENCE [LARGE SCALE GENOMIC DNA]</scope>
</reference>
<evidence type="ECO:0000256" key="4">
    <source>
        <dbReference type="ARBA" id="ARBA00021923"/>
    </source>
</evidence>
<sequence>MTKEEIFSFLSVCYPGITHIKIGLEVFNKFGPSIVEEIYKLYPIDIFLDLKLHDIPNTVKKAIASLEGLPIKFLTVHLSGGREMLKQAMIAKDKYLPGCKLLGVSILTSLDEADLKEIWSVTDMNQAFINLFKLASDCKIDGVVCSAKELELVKSFENSLITVCPGIRFSDEIALGNTGDQKRVLSPKEAFQNGASYLVMGRSLTKALDLKERIQNLQNLPIN</sequence>
<dbReference type="InterPro" id="IPR018089">
    <property type="entry name" value="OMPdecase_AS"/>
</dbReference>
<feature type="binding site" evidence="10">
    <location>
        <position position="168"/>
    </location>
    <ligand>
        <name>substrate</name>
    </ligand>
</feature>
<evidence type="ECO:0000313" key="13">
    <source>
        <dbReference type="EMBL" id="OUR97950.1"/>
    </source>
</evidence>
<feature type="binding site" evidence="10">
    <location>
        <position position="181"/>
    </location>
    <ligand>
        <name>substrate</name>
    </ligand>
</feature>
<feature type="binding site" evidence="10">
    <location>
        <position position="21"/>
    </location>
    <ligand>
        <name>substrate</name>
    </ligand>
</feature>
<dbReference type="AlphaFoldDB" id="A0A1Y5F9S7"/>
<dbReference type="SUPFAM" id="SSF51366">
    <property type="entry name" value="Ribulose-phoshate binding barrel"/>
    <property type="match status" value="1"/>
</dbReference>
<feature type="active site" description="For OMPdecase activity" evidence="9">
    <location>
        <position position="54"/>
    </location>
</feature>
<dbReference type="InterPro" id="IPR014732">
    <property type="entry name" value="OMPdecase"/>
</dbReference>
<evidence type="ECO:0000256" key="10">
    <source>
        <dbReference type="PIRSR" id="PIRSR614732-2"/>
    </source>
</evidence>
<feature type="binding site" evidence="10">
    <location>
        <position position="201"/>
    </location>
    <ligand>
        <name>substrate</name>
    </ligand>
</feature>
<keyword evidence="7 11" id="KW-0456">Lyase</keyword>
<proteinExistence type="inferred from homology"/>
<dbReference type="EMBL" id="MAAO01000005">
    <property type="protein sequence ID" value="OUR97950.1"/>
    <property type="molecule type" value="Genomic_DNA"/>
</dbReference>
<keyword evidence="6 11" id="KW-0665">Pyrimidine biosynthesis</keyword>
<dbReference type="NCBIfam" id="NF001273">
    <property type="entry name" value="PRK00230.1"/>
    <property type="match status" value="1"/>
</dbReference>
<feature type="binding site" evidence="10">
    <location>
        <position position="202"/>
    </location>
    <ligand>
        <name>substrate</name>
    </ligand>
</feature>
<dbReference type="EC" id="4.1.1.23" evidence="3 11"/>
<dbReference type="GO" id="GO:0004590">
    <property type="term" value="F:orotidine-5'-phosphate decarboxylase activity"/>
    <property type="evidence" value="ECO:0007669"/>
    <property type="project" value="UniProtKB-EC"/>
</dbReference>
<dbReference type="Proteomes" id="UP000196531">
    <property type="component" value="Unassembled WGS sequence"/>
</dbReference>
<keyword evidence="5 11" id="KW-0210">Decarboxylase</keyword>
<organism evidence="13 14">
    <name type="scientific">Halobacteriovorax marinus</name>
    <dbReference type="NCBI Taxonomy" id="97084"/>
    <lineage>
        <taxon>Bacteria</taxon>
        <taxon>Pseudomonadati</taxon>
        <taxon>Bdellovibrionota</taxon>
        <taxon>Bacteriovoracia</taxon>
        <taxon>Bacteriovoracales</taxon>
        <taxon>Halobacteriovoraceae</taxon>
        <taxon>Halobacteriovorax</taxon>
    </lineage>
</organism>
<comment type="catalytic activity">
    <reaction evidence="8 11">
        <text>orotidine 5'-phosphate + H(+) = UMP + CO2</text>
        <dbReference type="Rhea" id="RHEA:11596"/>
        <dbReference type="ChEBI" id="CHEBI:15378"/>
        <dbReference type="ChEBI" id="CHEBI:16526"/>
        <dbReference type="ChEBI" id="CHEBI:57538"/>
        <dbReference type="ChEBI" id="CHEBI:57865"/>
        <dbReference type="EC" id="4.1.1.23"/>
    </reaction>
</comment>
<evidence type="ECO:0000313" key="14">
    <source>
        <dbReference type="Proteomes" id="UP000196531"/>
    </source>
</evidence>
<name>A0A1Y5F9S7_9BACT</name>
<dbReference type="Gene3D" id="3.20.20.70">
    <property type="entry name" value="Aldolase class I"/>
    <property type="match status" value="1"/>
</dbReference>
<dbReference type="PANTHER" id="PTHR32119">
    <property type="entry name" value="OROTIDINE 5'-PHOSPHATE DECARBOXYLASE"/>
    <property type="match status" value="1"/>
</dbReference>
<dbReference type="InterPro" id="IPR013785">
    <property type="entry name" value="Aldolase_TIM"/>
</dbReference>
<evidence type="ECO:0000259" key="12">
    <source>
        <dbReference type="SMART" id="SM00934"/>
    </source>
</evidence>
<dbReference type="GO" id="GO:0005829">
    <property type="term" value="C:cytosol"/>
    <property type="evidence" value="ECO:0007669"/>
    <property type="project" value="TreeGrafter"/>
</dbReference>
<comment type="caution">
    <text evidence="13">The sequence shown here is derived from an EMBL/GenBank/DDBJ whole genome shotgun (WGS) entry which is preliminary data.</text>
</comment>
<comment type="function">
    <text evidence="1">Catalyzes the decarboxylation of orotidine 5'-monophosphate (OMP) to uridine 5'-monophosphate (UMP).</text>
</comment>
<accession>A0A1Y5F9S7</accession>
<dbReference type="PANTHER" id="PTHR32119:SF2">
    <property type="entry name" value="OROTIDINE 5'-PHOSPHATE DECARBOXYLASE"/>
    <property type="match status" value="1"/>
</dbReference>
<protein>
    <recommendedName>
        <fullName evidence="4 11">Orotidine 5'-phosphate decarboxylase</fullName>
        <ecNumber evidence="3 11">4.1.1.23</ecNumber>
    </recommendedName>
</protein>
<evidence type="ECO:0000256" key="8">
    <source>
        <dbReference type="ARBA" id="ARBA00049157"/>
    </source>
</evidence>
<gene>
    <name evidence="13" type="ORF">A9Q84_06185</name>
</gene>
<dbReference type="PROSITE" id="PS00156">
    <property type="entry name" value="OMPDECASE"/>
    <property type="match status" value="1"/>
</dbReference>